<evidence type="ECO:0000313" key="2">
    <source>
        <dbReference type="Proteomes" id="UP000238348"/>
    </source>
</evidence>
<dbReference type="PANTHER" id="PTHR33835">
    <property type="entry name" value="YALI0C07656P"/>
    <property type="match status" value="1"/>
</dbReference>
<protein>
    <recommendedName>
        <fullName evidence="3">DUF4336 domain-containing protein</fullName>
    </recommendedName>
</protein>
<organism evidence="1 2">
    <name type="scientific">Sorangium cellulosum</name>
    <name type="common">Polyangium cellulosum</name>
    <dbReference type="NCBI Taxonomy" id="56"/>
    <lineage>
        <taxon>Bacteria</taxon>
        <taxon>Pseudomonadati</taxon>
        <taxon>Myxococcota</taxon>
        <taxon>Polyangia</taxon>
        <taxon>Polyangiales</taxon>
        <taxon>Polyangiaceae</taxon>
        <taxon>Sorangium</taxon>
    </lineage>
</organism>
<sequence length="255" mass="27656">MAGRALHGRMLKAIAEDVWAYEGDIKMPFGHLPSRTTVVRRADGGIVIHSPLAFDDAAAQEIDALGEVRALVAPSRLHHLFLKPATERWPRASVLGAPGLEKKLSGLPFTPLPPSGVAPDIGDDLGVRLVEGVPYITEHVFLHARSRTLIVTDLLFNVHEVRGFAMKVFLWLGGAYKKTAQDHVWRVLMRDRAAAARSVADVLAWDFERVVMAHGDIVEGDAKDRARRALAWIGAGAAPLLPAAPGEAGKRSVEV</sequence>
<accession>A0A2L0EU11</accession>
<dbReference type="AlphaFoldDB" id="A0A2L0EU11"/>
<dbReference type="EMBL" id="CP012673">
    <property type="protein sequence ID" value="AUX42780.1"/>
    <property type="molecule type" value="Genomic_DNA"/>
</dbReference>
<dbReference type="Pfam" id="PF14234">
    <property type="entry name" value="DUF4336"/>
    <property type="match status" value="1"/>
</dbReference>
<dbReference type="PANTHER" id="PTHR33835:SF1">
    <property type="entry name" value="METALLO-BETA-LACTAMASE DOMAIN-CONTAINING PROTEIN"/>
    <property type="match status" value="1"/>
</dbReference>
<dbReference type="SUPFAM" id="SSF56281">
    <property type="entry name" value="Metallo-hydrolase/oxidoreductase"/>
    <property type="match status" value="1"/>
</dbReference>
<reference evidence="1 2" key="1">
    <citation type="submission" date="2015-09" db="EMBL/GenBank/DDBJ databases">
        <title>Sorangium comparison.</title>
        <authorList>
            <person name="Zaburannyi N."/>
            <person name="Bunk B."/>
            <person name="Overmann J."/>
            <person name="Mueller R."/>
        </authorList>
    </citation>
    <scope>NUCLEOTIDE SEQUENCE [LARGE SCALE GENOMIC DNA]</scope>
    <source>
        <strain evidence="1 2">So ce26</strain>
    </source>
</reference>
<evidence type="ECO:0008006" key="3">
    <source>
        <dbReference type="Google" id="ProtNLM"/>
    </source>
</evidence>
<name>A0A2L0EU11_SORCE</name>
<dbReference type="InterPro" id="IPR036866">
    <property type="entry name" value="RibonucZ/Hydroxyglut_hydro"/>
</dbReference>
<proteinExistence type="predicted"/>
<dbReference type="InterPro" id="IPR025638">
    <property type="entry name" value="DUF4336"/>
</dbReference>
<dbReference type="Proteomes" id="UP000238348">
    <property type="component" value="Chromosome"/>
</dbReference>
<gene>
    <name evidence="1" type="ORF">SOCE26_042140</name>
</gene>
<evidence type="ECO:0000313" key="1">
    <source>
        <dbReference type="EMBL" id="AUX42780.1"/>
    </source>
</evidence>